<dbReference type="OrthoDB" id="9792074at2"/>
<dbReference type="STRING" id="140314.SAMN04488076_107100"/>
<dbReference type="AlphaFoldDB" id="A0A143YUM0"/>
<dbReference type="Pfam" id="PF02557">
    <property type="entry name" value="VanY"/>
    <property type="match status" value="1"/>
</dbReference>
<dbReference type="PANTHER" id="PTHR34385:SF1">
    <property type="entry name" value="PEPTIDOGLYCAN L-ALANYL-D-GLUTAMATE ENDOPEPTIDASE CWLK"/>
    <property type="match status" value="1"/>
</dbReference>
<dbReference type="GO" id="GO:0006508">
    <property type="term" value="P:proteolysis"/>
    <property type="evidence" value="ECO:0007669"/>
    <property type="project" value="InterPro"/>
</dbReference>
<name>A0A143YUM0_9LACT</name>
<evidence type="ECO:0000256" key="1">
    <source>
        <dbReference type="SAM" id="MobiDB-lite"/>
    </source>
</evidence>
<protein>
    <submittedName>
        <fullName evidence="3">Peptidase m15b/m15c</fullName>
    </submittedName>
</protein>
<evidence type="ECO:0000313" key="3">
    <source>
        <dbReference type="EMBL" id="CZQ99195.1"/>
    </source>
</evidence>
<dbReference type="Proteomes" id="UP000242754">
    <property type="component" value="Unassembled WGS sequence"/>
</dbReference>
<proteinExistence type="predicted"/>
<dbReference type="SUPFAM" id="SSF55166">
    <property type="entry name" value="Hedgehog/DD-peptidase"/>
    <property type="match status" value="1"/>
</dbReference>
<dbReference type="PROSITE" id="PS51257">
    <property type="entry name" value="PROKAR_LIPOPROTEIN"/>
    <property type="match status" value="1"/>
</dbReference>
<dbReference type="InterPro" id="IPR003709">
    <property type="entry name" value="VanY-like_core_dom"/>
</dbReference>
<dbReference type="InterPro" id="IPR058193">
    <property type="entry name" value="VanY/YodJ_core_dom"/>
</dbReference>
<evidence type="ECO:0000259" key="2">
    <source>
        <dbReference type="Pfam" id="PF02557"/>
    </source>
</evidence>
<gene>
    <name evidence="3" type="ORF">Tpal_2338</name>
</gene>
<feature type="domain" description="D-alanyl-D-alanine carboxypeptidase-like core" evidence="2">
    <location>
        <begin position="112"/>
        <end position="252"/>
    </location>
</feature>
<dbReference type="EMBL" id="FJNE01000008">
    <property type="protein sequence ID" value="CZQ99195.1"/>
    <property type="molecule type" value="Genomic_DNA"/>
</dbReference>
<feature type="region of interest" description="Disordered" evidence="1">
    <location>
        <begin position="56"/>
        <end position="76"/>
    </location>
</feature>
<dbReference type="InterPro" id="IPR009045">
    <property type="entry name" value="Zn_M74/Hedgehog-like"/>
</dbReference>
<reference evidence="3 4" key="1">
    <citation type="submission" date="2016-02" db="EMBL/GenBank/DDBJ databases">
        <authorList>
            <person name="Wen L."/>
            <person name="He K."/>
            <person name="Yang H."/>
        </authorList>
    </citation>
    <scope>NUCLEOTIDE SEQUENCE [LARGE SCALE GENOMIC DNA]</scope>
    <source>
        <strain evidence="3">Trichococcus palustris</strain>
    </source>
</reference>
<dbReference type="Gene3D" id="3.30.1380.10">
    <property type="match status" value="1"/>
</dbReference>
<dbReference type="CDD" id="cd14852">
    <property type="entry name" value="LD-carboxypeptidase"/>
    <property type="match status" value="1"/>
</dbReference>
<sequence>MNNKTKHAGNKRKPTAFKTAGISLFVLTAILMGGCGNKESENASSIDGKTSIDQSANAEMGEDQKTASDDSGMVATPKATSEDWNLILVNRDHQLDGELGMELYLTDSGYLIDSRIKEAYLSLIEAGHAAGMDFTLVSGYRSIEAQQANYDTTYNNNIAQGCTPEEAKTKTEEFIALPNASEHTTGLSIDITSTQLANEAGGSGLFQDLENYPEGEWLKENAPAYGFVLRYPKEKEAITKIAFEPWHFRYVGVENALYMTENDLTLEEYVAILQNNEKILADQ</sequence>
<dbReference type="InterPro" id="IPR052179">
    <property type="entry name" value="DD-CPase-like"/>
</dbReference>
<dbReference type="RefSeq" id="WP_087033896.1">
    <property type="nucleotide sequence ID" value="NZ_FJNE01000008.1"/>
</dbReference>
<organism evidence="3 4">
    <name type="scientific">Trichococcus palustris</name>
    <dbReference type="NCBI Taxonomy" id="140314"/>
    <lineage>
        <taxon>Bacteria</taxon>
        <taxon>Bacillati</taxon>
        <taxon>Bacillota</taxon>
        <taxon>Bacilli</taxon>
        <taxon>Lactobacillales</taxon>
        <taxon>Carnobacteriaceae</taxon>
        <taxon>Trichococcus</taxon>
    </lineage>
</organism>
<keyword evidence="4" id="KW-1185">Reference proteome</keyword>
<evidence type="ECO:0000313" key="4">
    <source>
        <dbReference type="Proteomes" id="UP000242754"/>
    </source>
</evidence>
<dbReference type="PANTHER" id="PTHR34385">
    <property type="entry name" value="D-ALANYL-D-ALANINE CARBOXYPEPTIDASE"/>
    <property type="match status" value="1"/>
</dbReference>
<accession>A0A143YUM0</accession>
<dbReference type="GO" id="GO:0008233">
    <property type="term" value="F:peptidase activity"/>
    <property type="evidence" value="ECO:0007669"/>
    <property type="project" value="InterPro"/>
</dbReference>